<sequence>MAKQHQGWRSKKTAGRNNPQKSTPITTGTYKKRGTFHAQAMAHTNPGAHPQIEKKPPNRDPRMGRTHKADSHECTQDRESRSGSASNAHKRRKGF</sequence>
<dbReference type="EMBL" id="BNJJ01000011">
    <property type="protein sequence ID" value="GHO86074.1"/>
    <property type="molecule type" value="Genomic_DNA"/>
</dbReference>
<feature type="region of interest" description="Disordered" evidence="1">
    <location>
        <begin position="1"/>
        <end position="95"/>
    </location>
</feature>
<evidence type="ECO:0000313" key="3">
    <source>
        <dbReference type="Proteomes" id="UP000635565"/>
    </source>
</evidence>
<feature type="compositionally biased region" description="Basic residues" evidence="1">
    <location>
        <begin position="1"/>
        <end position="14"/>
    </location>
</feature>
<evidence type="ECO:0000313" key="2">
    <source>
        <dbReference type="EMBL" id="GHO86074.1"/>
    </source>
</evidence>
<proteinExistence type="predicted"/>
<feature type="compositionally biased region" description="Polar residues" evidence="1">
    <location>
        <begin position="15"/>
        <end position="29"/>
    </location>
</feature>
<feature type="compositionally biased region" description="Basic and acidic residues" evidence="1">
    <location>
        <begin position="51"/>
        <end position="81"/>
    </location>
</feature>
<keyword evidence="3" id="KW-1185">Reference proteome</keyword>
<reference evidence="2 3" key="1">
    <citation type="journal article" date="2021" name="Int. J. Syst. Evol. Microbiol.">
        <title>Reticulibacter mediterranei gen. nov., sp. nov., within the new family Reticulibacteraceae fam. nov., and Ktedonospora formicarum gen. nov., sp. nov., Ktedonobacter robiniae sp. nov., Dictyobacter formicarum sp. nov. and Dictyobacter arantiisoli sp. nov., belonging to the class Ktedonobacteria.</title>
        <authorList>
            <person name="Yabe S."/>
            <person name="Zheng Y."/>
            <person name="Wang C.M."/>
            <person name="Sakai Y."/>
            <person name="Abe K."/>
            <person name="Yokota A."/>
            <person name="Donadio S."/>
            <person name="Cavaletti L."/>
            <person name="Monciardini P."/>
        </authorList>
    </citation>
    <scope>NUCLEOTIDE SEQUENCE [LARGE SCALE GENOMIC DNA]</scope>
    <source>
        <strain evidence="2 3">SOSP1-9</strain>
    </source>
</reference>
<protein>
    <submittedName>
        <fullName evidence="2">Uncharacterized protein</fullName>
    </submittedName>
</protein>
<accession>A0ABQ3VK66</accession>
<name>A0ABQ3VK66_9CHLR</name>
<dbReference type="Proteomes" id="UP000635565">
    <property type="component" value="Unassembled WGS sequence"/>
</dbReference>
<comment type="caution">
    <text evidence="2">The sequence shown here is derived from an EMBL/GenBank/DDBJ whole genome shotgun (WGS) entry which is preliminary data.</text>
</comment>
<evidence type="ECO:0000256" key="1">
    <source>
        <dbReference type="SAM" id="MobiDB-lite"/>
    </source>
</evidence>
<organism evidence="2 3">
    <name type="scientific">Dictyobacter formicarum</name>
    <dbReference type="NCBI Taxonomy" id="2778368"/>
    <lineage>
        <taxon>Bacteria</taxon>
        <taxon>Bacillati</taxon>
        <taxon>Chloroflexota</taxon>
        <taxon>Ktedonobacteria</taxon>
        <taxon>Ktedonobacterales</taxon>
        <taxon>Dictyobacteraceae</taxon>
        <taxon>Dictyobacter</taxon>
    </lineage>
</organism>
<gene>
    <name evidence="2" type="ORF">KSZ_40800</name>
</gene>